<dbReference type="PROSITE" id="PS50303">
    <property type="entry name" value="PUM_HD"/>
    <property type="match status" value="1"/>
</dbReference>
<evidence type="ECO:0000256" key="2">
    <source>
        <dbReference type="ARBA" id="ARBA00022845"/>
    </source>
</evidence>
<feature type="repeat" description="Pumilio" evidence="3">
    <location>
        <begin position="587"/>
        <end position="622"/>
    </location>
</feature>
<feature type="region of interest" description="Disordered" evidence="4">
    <location>
        <begin position="1"/>
        <end position="46"/>
    </location>
</feature>
<keyword evidence="2" id="KW-0810">Translation regulation</keyword>
<dbReference type="PROSITE" id="PS50302">
    <property type="entry name" value="PUM"/>
    <property type="match status" value="2"/>
</dbReference>
<feature type="repeat" description="Pumilio" evidence="3">
    <location>
        <begin position="623"/>
        <end position="663"/>
    </location>
</feature>
<evidence type="ECO:0000256" key="4">
    <source>
        <dbReference type="SAM" id="MobiDB-lite"/>
    </source>
</evidence>
<evidence type="ECO:0000256" key="1">
    <source>
        <dbReference type="ARBA" id="ARBA00022737"/>
    </source>
</evidence>
<dbReference type="SMART" id="SM00025">
    <property type="entry name" value="Pumilio"/>
    <property type="match status" value="4"/>
</dbReference>
<gene>
    <name evidence="6" type="ORF">EJB05_21133</name>
</gene>
<feature type="non-terminal residue" evidence="6">
    <location>
        <position position="1"/>
    </location>
</feature>
<dbReference type="SUPFAM" id="SSF48371">
    <property type="entry name" value="ARM repeat"/>
    <property type="match status" value="1"/>
</dbReference>
<comment type="caution">
    <text evidence="6">The sequence shown here is derived from an EMBL/GenBank/DDBJ whole genome shotgun (WGS) entry which is preliminary data.</text>
</comment>
<feature type="compositionally biased region" description="Gly residues" evidence="4">
    <location>
        <begin position="11"/>
        <end position="25"/>
    </location>
</feature>
<dbReference type="GO" id="GO:0006417">
    <property type="term" value="P:regulation of translation"/>
    <property type="evidence" value="ECO:0007669"/>
    <property type="project" value="UniProtKB-KW"/>
</dbReference>
<dbReference type="Pfam" id="PF00806">
    <property type="entry name" value="PUF"/>
    <property type="match status" value="5"/>
</dbReference>
<evidence type="ECO:0000256" key="3">
    <source>
        <dbReference type="PROSITE-ProRule" id="PRU00317"/>
    </source>
</evidence>
<dbReference type="AlphaFoldDB" id="A0A5J9V2G8"/>
<dbReference type="InterPro" id="IPR011989">
    <property type="entry name" value="ARM-like"/>
</dbReference>
<proteinExistence type="predicted"/>
<protein>
    <recommendedName>
        <fullName evidence="5">PUM-HD domain-containing protein</fullName>
    </recommendedName>
</protein>
<evidence type="ECO:0000313" key="6">
    <source>
        <dbReference type="EMBL" id="TVU29561.1"/>
    </source>
</evidence>
<dbReference type="Gene3D" id="1.25.10.10">
    <property type="entry name" value="Leucine-rich Repeat Variant"/>
    <property type="match status" value="1"/>
</dbReference>
<feature type="domain" description="PUM-HD" evidence="5">
    <location>
        <begin position="336"/>
        <end position="689"/>
    </location>
</feature>
<organism evidence="6 7">
    <name type="scientific">Eragrostis curvula</name>
    <name type="common">weeping love grass</name>
    <dbReference type="NCBI Taxonomy" id="38414"/>
    <lineage>
        <taxon>Eukaryota</taxon>
        <taxon>Viridiplantae</taxon>
        <taxon>Streptophyta</taxon>
        <taxon>Embryophyta</taxon>
        <taxon>Tracheophyta</taxon>
        <taxon>Spermatophyta</taxon>
        <taxon>Magnoliopsida</taxon>
        <taxon>Liliopsida</taxon>
        <taxon>Poales</taxon>
        <taxon>Poaceae</taxon>
        <taxon>PACMAD clade</taxon>
        <taxon>Chloridoideae</taxon>
        <taxon>Eragrostideae</taxon>
        <taxon>Eragrostidinae</taxon>
        <taxon>Eragrostis</taxon>
    </lineage>
</organism>
<dbReference type="Gramene" id="TVU29561">
    <property type="protein sequence ID" value="TVU29561"/>
    <property type="gene ID" value="EJB05_21133"/>
</dbReference>
<dbReference type="InterPro" id="IPR033133">
    <property type="entry name" value="PUM-HD"/>
</dbReference>
<name>A0A5J9V2G8_9POAL</name>
<evidence type="ECO:0000259" key="5">
    <source>
        <dbReference type="PROSITE" id="PS50303"/>
    </source>
</evidence>
<dbReference type="GO" id="GO:0005737">
    <property type="term" value="C:cytoplasm"/>
    <property type="evidence" value="ECO:0007669"/>
    <property type="project" value="TreeGrafter"/>
</dbReference>
<dbReference type="GO" id="GO:0003729">
    <property type="term" value="F:mRNA binding"/>
    <property type="evidence" value="ECO:0007669"/>
    <property type="project" value="TreeGrafter"/>
</dbReference>
<accession>A0A5J9V2G8</accession>
<reference evidence="6 7" key="1">
    <citation type="journal article" date="2019" name="Sci. Rep.">
        <title>A high-quality genome of Eragrostis curvula grass provides insights into Poaceae evolution and supports new strategies to enhance forage quality.</title>
        <authorList>
            <person name="Carballo J."/>
            <person name="Santos B.A.C.M."/>
            <person name="Zappacosta D."/>
            <person name="Garbus I."/>
            <person name="Selva J.P."/>
            <person name="Gallo C.A."/>
            <person name="Diaz A."/>
            <person name="Albertini E."/>
            <person name="Caccamo M."/>
            <person name="Echenique V."/>
        </authorList>
    </citation>
    <scope>NUCLEOTIDE SEQUENCE [LARGE SCALE GENOMIC DNA]</scope>
    <source>
        <strain evidence="7">cv. Victoria</strain>
        <tissue evidence="6">Leaf</tissue>
    </source>
</reference>
<dbReference type="Proteomes" id="UP000324897">
    <property type="component" value="Chromosome 1"/>
</dbReference>
<evidence type="ECO:0000313" key="7">
    <source>
        <dbReference type="Proteomes" id="UP000324897"/>
    </source>
</evidence>
<sequence length="694" mass="75253">MSGRGNPSGRVAGGSPDGPAGGGGSEEPSDPPHAQHGGYVSNGGGGRGGGAGAYNAQRAGYPYWYVGSGDESGATGGDGSMESFNLHSSYNAGGYGVVEEHGFPVDRYPAAGMSLGGVYYGDGGWYWNSGGTSAADSNTVTDGYGTDFFYENGGGSGAVDWQHPGYGADHHFFYENGGGGNGSESSTMPLQQNMYLPQQAQTGYYWPTGGNHRDVDQQVGAAYEPRHARTEDHRRDGAVDRRSRFDDAFHGNGDGRGVTTTFPSPSVRAAGGMHAPRYYYAPNGARHSRSRSHSHIDDIISNSLRSLTVADVDRRHRRRFSEFSNQRRALIDAGDQLDALSSPVRGISADQYDGMRLEDVRGRMCSVASSLPGCQFLARMVDDGGAAAARQVFEEVAGEVVRFMGHSPGHVLVETLAKFWTDEEVIRRVLGVLAAANPVQILAAARNHAGSSILQTLIGRIAGQRGHVESFTRTLAGVGETGVLSLIQDMSGSQLILKCLDRFSADQNQFITDVVVKCPHRVCLDRHGCHVFTRCIDMAGDEQTRASLVRAVCRDGLALAEHGAGNYVVQHVIEAAAPWAKDGLHRAFRGRYASLARQKASSHVVQRCLQLFSREKAEEIVWELLSCEWHCTFRDLISDPYANYVVQTAMERTEGQMHRTLLNAIGRYKDALAEDRFAKQVFQKFCTLRRSSYW</sequence>
<dbReference type="EMBL" id="RWGY01000011">
    <property type="protein sequence ID" value="TVU29561.1"/>
    <property type="molecule type" value="Genomic_DNA"/>
</dbReference>
<dbReference type="OrthoDB" id="694885at2759"/>
<dbReference type="InterPro" id="IPR001313">
    <property type="entry name" value="Pumilio_RNA-bd_rpt"/>
</dbReference>
<keyword evidence="1" id="KW-0677">Repeat</keyword>
<dbReference type="PANTHER" id="PTHR12537">
    <property type="entry name" value="RNA BINDING PROTEIN PUMILIO-RELATED"/>
    <property type="match status" value="1"/>
</dbReference>
<keyword evidence="7" id="KW-1185">Reference proteome</keyword>
<dbReference type="PANTHER" id="PTHR12537:SF13">
    <property type="entry name" value="PUMILIO HOMOLOGY DOMAIN FAMILY MEMBER 4"/>
    <property type="match status" value="1"/>
</dbReference>
<feature type="region of interest" description="Disordered" evidence="4">
    <location>
        <begin position="244"/>
        <end position="267"/>
    </location>
</feature>
<dbReference type="InterPro" id="IPR016024">
    <property type="entry name" value="ARM-type_fold"/>
</dbReference>